<comment type="catalytic activity">
    <reaction evidence="1">
        <text>ATP + protein L-histidine = ADP + protein N-phospho-L-histidine.</text>
        <dbReference type="EC" id="2.7.13.3"/>
    </reaction>
</comment>
<proteinExistence type="predicted"/>
<dbReference type="Proteomes" id="UP000231990">
    <property type="component" value="Unassembled WGS sequence"/>
</dbReference>
<evidence type="ECO:0000256" key="2">
    <source>
        <dbReference type="ARBA" id="ARBA00012438"/>
    </source>
</evidence>
<evidence type="ECO:0000256" key="4">
    <source>
        <dbReference type="ARBA" id="ARBA00022679"/>
    </source>
</evidence>
<dbReference type="InterPro" id="IPR005467">
    <property type="entry name" value="His_kinase_dom"/>
</dbReference>
<feature type="transmembrane region" description="Helical" evidence="9">
    <location>
        <begin position="7"/>
        <end position="30"/>
    </location>
</feature>
<feature type="domain" description="Histidine kinase" evidence="10">
    <location>
        <begin position="303"/>
        <end position="499"/>
    </location>
</feature>
<feature type="transmembrane region" description="Helical" evidence="9">
    <location>
        <begin position="145"/>
        <end position="163"/>
    </location>
</feature>
<dbReference type="Pfam" id="PF17159">
    <property type="entry name" value="MASE3"/>
    <property type="match status" value="1"/>
</dbReference>
<dbReference type="InterPro" id="IPR033425">
    <property type="entry name" value="MASE3"/>
</dbReference>
<dbReference type="PROSITE" id="PS50109">
    <property type="entry name" value="HIS_KIN"/>
    <property type="match status" value="1"/>
</dbReference>
<accession>A0A2M9ZPS1</accession>
<dbReference type="Pfam" id="PF02518">
    <property type="entry name" value="HATPase_c"/>
    <property type="match status" value="1"/>
</dbReference>
<evidence type="ECO:0000256" key="1">
    <source>
        <dbReference type="ARBA" id="ARBA00000085"/>
    </source>
</evidence>
<feature type="transmembrane region" description="Helical" evidence="9">
    <location>
        <begin position="114"/>
        <end position="133"/>
    </location>
</feature>
<evidence type="ECO:0000256" key="7">
    <source>
        <dbReference type="ARBA" id="ARBA00022840"/>
    </source>
</evidence>
<keyword evidence="13" id="KW-1185">Reference proteome</keyword>
<keyword evidence="8" id="KW-0175">Coiled coil</keyword>
<feature type="transmembrane region" description="Helical" evidence="9">
    <location>
        <begin position="75"/>
        <end position="94"/>
    </location>
</feature>
<feature type="coiled-coil region" evidence="8">
    <location>
        <begin position="276"/>
        <end position="303"/>
    </location>
</feature>
<feature type="transmembrane region" description="Helical" evidence="9">
    <location>
        <begin position="50"/>
        <end position="68"/>
    </location>
</feature>
<comment type="caution">
    <text evidence="12">The sequence shown here is derived from an EMBL/GenBank/DDBJ whole genome shotgun (WGS) entry which is preliminary data.</text>
</comment>
<keyword evidence="3" id="KW-0597">Phosphoprotein</keyword>
<dbReference type="Pfam" id="PF07568">
    <property type="entry name" value="HisKA_2"/>
    <property type="match status" value="1"/>
</dbReference>
<keyword evidence="5" id="KW-0547">Nucleotide-binding</keyword>
<evidence type="ECO:0000313" key="12">
    <source>
        <dbReference type="EMBL" id="PJZ74077.1"/>
    </source>
</evidence>
<keyword evidence="9" id="KW-0472">Membrane</keyword>
<dbReference type="OrthoDB" id="9763484at2"/>
<dbReference type="InterPro" id="IPR036890">
    <property type="entry name" value="HATPase_C_sf"/>
</dbReference>
<dbReference type="PANTHER" id="PTHR41523:SF8">
    <property type="entry name" value="ETHYLENE RESPONSE SENSOR PROTEIN"/>
    <property type="match status" value="1"/>
</dbReference>
<evidence type="ECO:0000313" key="14">
    <source>
        <dbReference type="Proteomes" id="UP000231990"/>
    </source>
</evidence>
<name>A0A2M9ZPS1_9LEPT</name>
<dbReference type="PANTHER" id="PTHR41523">
    <property type="entry name" value="TWO-COMPONENT SYSTEM SENSOR PROTEIN"/>
    <property type="match status" value="1"/>
</dbReference>
<keyword evidence="9" id="KW-1133">Transmembrane helix</keyword>
<organism evidence="12 14">
    <name type="scientific">Leptospira perolatii</name>
    <dbReference type="NCBI Taxonomy" id="2023191"/>
    <lineage>
        <taxon>Bacteria</taxon>
        <taxon>Pseudomonadati</taxon>
        <taxon>Spirochaetota</taxon>
        <taxon>Spirochaetia</taxon>
        <taxon>Leptospirales</taxon>
        <taxon>Leptospiraceae</taxon>
        <taxon>Leptospira</taxon>
    </lineage>
</organism>
<dbReference type="SUPFAM" id="SSF55874">
    <property type="entry name" value="ATPase domain of HSP90 chaperone/DNA topoisomerase II/histidine kinase"/>
    <property type="match status" value="1"/>
</dbReference>
<dbReference type="Gene3D" id="3.30.565.10">
    <property type="entry name" value="Histidine kinase-like ATPase, C-terminal domain"/>
    <property type="match status" value="1"/>
</dbReference>
<keyword evidence="9" id="KW-0812">Transmembrane</keyword>
<evidence type="ECO:0000256" key="3">
    <source>
        <dbReference type="ARBA" id="ARBA00022553"/>
    </source>
</evidence>
<dbReference type="Gene3D" id="3.30.450.20">
    <property type="entry name" value="PAS domain"/>
    <property type="match status" value="1"/>
</dbReference>
<keyword evidence="7" id="KW-0067">ATP-binding</keyword>
<dbReference type="GO" id="GO:0004673">
    <property type="term" value="F:protein histidine kinase activity"/>
    <property type="evidence" value="ECO:0007669"/>
    <property type="project" value="UniProtKB-EC"/>
</dbReference>
<evidence type="ECO:0000256" key="9">
    <source>
        <dbReference type="SAM" id="Phobius"/>
    </source>
</evidence>
<dbReference type="InterPro" id="IPR011495">
    <property type="entry name" value="Sig_transdc_His_kin_sub2_dim/P"/>
</dbReference>
<dbReference type="EMBL" id="NPDY01000013">
    <property type="protein sequence ID" value="PJZ69054.1"/>
    <property type="molecule type" value="Genomic_DNA"/>
</dbReference>
<keyword evidence="4" id="KW-0808">Transferase</keyword>
<dbReference type="InterPro" id="IPR003594">
    <property type="entry name" value="HATPase_dom"/>
</dbReference>
<dbReference type="EMBL" id="NPDZ01000002">
    <property type="protein sequence ID" value="PJZ74077.1"/>
    <property type="molecule type" value="Genomic_DNA"/>
</dbReference>
<sequence>MLQSKSNLLSLGFVVFLASFPVFLIQFFYSSLYFDSQIAPFLVFHNVAESFSIVISASIFGVGWFTYAQSKDKQALFLGTTFLAIALMDMMHMLAYSGMPDLFTENSPNKSTQFWIAVRFFAAISLLASSFLPNESDLLTSKMKFLILPLLVSISIFVLIIFFPDLVPTTFSPDTGLTPFKRIAEIVIICFLVLSSVAYWLRIEKYGWDSTKYFLFAFVFCIFSEVVFAVYTSVFDIYNVIGHIYKVIAFCLIYKGVFISSINRPYERLLYTNELLKDEVSERERARKNLAKSLSEKEALIREIYHRSNNTLQVISSLISLQSEIYPENQEIQTLAYKIQDRIQAISLVHRLLFSEQDLSSISLKRYVSDLTHYALQRNGTHSCKIETKIEIEDRKILIDLAIPIGLIISELLSNSVKHAFPNKASGTISISIAERQEGRLSLSYSDDGVGIPENLALENSNTLGMQLIYGIAEIQLSGKISLQKGPKFHCEIDFPMDMYGKRV</sequence>
<evidence type="ECO:0000256" key="8">
    <source>
        <dbReference type="SAM" id="Coils"/>
    </source>
</evidence>
<evidence type="ECO:0000256" key="6">
    <source>
        <dbReference type="ARBA" id="ARBA00022777"/>
    </source>
</evidence>
<dbReference type="SMART" id="SM00387">
    <property type="entry name" value="HATPase_c"/>
    <property type="match status" value="1"/>
</dbReference>
<evidence type="ECO:0000256" key="5">
    <source>
        <dbReference type="ARBA" id="ARBA00022741"/>
    </source>
</evidence>
<gene>
    <name evidence="11" type="ORF">CH360_13450</name>
    <name evidence="12" type="ORF">CH373_03880</name>
</gene>
<protein>
    <recommendedName>
        <fullName evidence="2">histidine kinase</fullName>
        <ecNumber evidence="2">2.7.13.3</ecNumber>
    </recommendedName>
</protein>
<dbReference type="AlphaFoldDB" id="A0A2M9ZPS1"/>
<feature type="transmembrane region" description="Helical" evidence="9">
    <location>
        <begin position="213"/>
        <end position="231"/>
    </location>
</feature>
<dbReference type="EC" id="2.7.13.3" evidence="2"/>
<reference evidence="13 14" key="1">
    <citation type="submission" date="2017-07" db="EMBL/GenBank/DDBJ databases">
        <title>Leptospira spp. isolated from tropical soils.</title>
        <authorList>
            <person name="Thibeaux R."/>
            <person name="Iraola G."/>
            <person name="Ferres I."/>
            <person name="Bierque E."/>
            <person name="Girault D."/>
            <person name="Soupe-Gilbert M.-E."/>
            <person name="Picardeau M."/>
            <person name="Goarant C."/>
        </authorList>
    </citation>
    <scope>NUCLEOTIDE SEQUENCE [LARGE SCALE GENOMIC DNA]</scope>
    <source>
        <strain evidence="12 14">FH1-B-B1</strain>
        <strain evidence="11 13">FH1-B-C1</strain>
    </source>
</reference>
<evidence type="ECO:0000313" key="11">
    <source>
        <dbReference type="EMBL" id="PJZ69054.1"/>
    </source>
</evidence>
<evidence type="ECO:0000259" key="10">
    <source>
        <dbReference type="PROSITE" id="PS50109"/>
    </source>
</evidence>
<dbReference type="GO" id="GO:0005524">
    <property type="term" value="F:ATP binding"/>
    <property type="evidence" value="ECO:0007669"/>
    <property type="project" value="UniProtKB-KW"/>
</dbReference>
<evidence type="ECO:0000313" key="13">
    <source>
        <dbReference type="Proteomes" id="UP000231962"/>
    </source>
</evidence>
<feature type="transmembrane region" description="Helical" evidence="9">
    <location>
        <begin position="183"/>
        <end position="201"/>
    </location>
</feature>
<keyword evidence="6 12" id="KW-0418">Kinase</keyword>
<feature type="transmembrane region" description="Helical" evidence="9">
    <location>
        <begin position="237"/>
        <end position="258"/>
    </location>
</feature>
<dbReference type="Proteomes" id="UP000231962">
    <property type="component" value="Unassembled WGS sequence"/>
</dbReference>